<dbReference type="EMBL" id="VZOK01000009">
    <property type="protein sequence ID" value="KAB0639565.1"/>
    <property type="molecule type" value="Genomic_DNA"/>
</dbReference>
<dbReference type="Proteomes" id="UP000281098">
    <property type="component" value="Unassembled WGS sequence"/>
</dbReference>
<dbReference type="InterPro" id="IPR036188">
    <property type="entry name" value="FAD/NAD-bd_sf"/>
</dbReference>
<dbReference type="AlphaFoldDB" id="A0A3P0EA83"/>
<evidence type="ECO:0000313" key="3">
    <source>
        <dbReference type="EMBL" id="RQY91562.1"/>
    </source>
</evidence>
<comment type="caution">
    <text evidence="2">The sequence shown here is derived from an EMBL/GenBank/DDBJ whole genome shotgun (WGS) entry which is preliminary data.</text>
</comment>
<gene>
    <name evidence="3" type="ORF">DF017_16125</name>
    <name evidence="2" type="ORF">F7R25_08095</name>
</gene>
<dbReference type="GeneID" id="93056053"/>
<evidence type="ECO:0000313" key="5">
    <source>
        <dbReference type="Proteomes" id="UP000473470"/>
    </source>
</evidence>
<dbReference type="Pfam" id="PF13454">
    <property type="entry name" value="NAD_binding_9"/>
    <property type="match status" value="1"/>
</dbReference>
<sequence length="618" mass="67724">MASLRLAIVGGGPRALSILERLLEYRESIPDHVRLEVVVIDPGDLGEGAHSAAQAGHLMINTLAAQITMYPPVSAVGGDAKPSFLHWAERQGYRRFADGYQIEVAPGGEQLTERHHLPRSLLGKYLAAFGREVLAALPANIAVRHVRARAIDIRPAAGGYAIDLDRADAIAAQFVVLATGHGTRASDDEDRKLAAFALAGRSFNPHLAYVAAPYPVEKLDAIDAGARVAVRGLGLTAHDVVSALTIGRGGTYRTAGDRLVYVPSGHEPRIWLGSRHTLPFAARGVNQKGQKGQYACRFYTPQAADELRRRAIAAGRSGIDFSREVLPLIVKEMALAYRIAEGGAEVDPAGFEPTAEEVRIVHAILWPIRERTFERPDAFRQWFIDAMKRDLQEAYRGNCASGYKAATDVLRDARDALRATVEFNGMSAESHRYFIEEFNPIINRISFGPPLRRNEEWLALFEAGILQVAGGSRTRVETGDDWTYRVCVEHEAYEERTAVDVVIAARSDRYSPLTDSSTLSASLLKRGMIRPLMNGDYHPGGIDIAEDLRVKDRGGVPHSRMWATGFVVEGAHYYTNVLPRSGILSRQTVDAEIVVQGLCSELTTAGQRQPEDLQPIGE</sequence>
<keyword evidence="4" id="KW-1185">Reference proteome</keyword>
<organism evidence="2 5">
    <name type="scientific">Burkholderia stagnalis</name>
    <dbReference type="NCBI Taxonomy" id="1503054"/>
    <lineage>
        <taxon>Bacteria</taxon>
        <taxon>Pseudomonadati</taxon>
        <taxon>Pseudomonadota</taxon>
        <taxon>Betaproteobacteria</taxon>
        <taxon>Burkholderiales</taxon>
        <taxon>Burkholderiaceae</taxon>
        <taxon>Burkholderia</taxon>
        <taxon>Burkholderia cepacia complex</taxon>
    </lineage>
</organism>
<feature type="domain" description="FAD-dependent urate hydroxylase HpyO/Asp monooxygenase CreE-like FAD/NAD(P)-binding" evidence="1">
    <location>
        <begin position="7"/>
        <end position="181"/>
    </location>
</feature>
<name>A0A3P0EA83_9BURK</name>
<evidence type="ECO:0000259" key="1">
    <source>
        <dbReference type="Pfam" id="PF13454"/>
    </source>
</evidence>
<dbReference type="EMBL" id="QTPM01000018">
    <property type="protein sequence ID" value="RQY91562.1"/>
    <property type="molecule type" value="Genomic_DNA"/>
</dbReference>
<accession>A0A3P0EA83</accession>
<evidence type="ECO:0000313" key="2">
    <source>
        <dbReference type="EMBL" id="KAB0639565.1"/>
    </source>
</evidence>
<dbReference type="PANTHER" id="PTHR40254">
    <property type="entry name" value="BLR0577 PROTEIN"/>
    <property type="match status" value="1"/>
</dbReference>
<dbReference type="RefSeq" id="WP_063888846.1">
    <property type="nucleotide sequence ID" value="NZ_CABVPM010000019.1"/>
</dbReference>
<dbReference type="SUPFAM" id="SSF51905">
    <property type="entry name" value="FAD/NAD(P)-binding domain"/>
    <property type="match status" value="1"/>
</dbReference>
<dbReference type="InterPro" id="IPR052189">
    <property type="entry name" value="L-asp_N-monooxygenase_NS-form"/>
</dbReference>
<protein>
    <recommendedName>
        <fullName evidence="1">FAD-dependent urate hydroxylase HpyO/Asp monooxygenase CreE-like FAD/NAD(P)-binding domain-containing protein</fullName>
    </recommendedName>
</protein>
<proteinExistence type="predicted"/>
<dbReference type="InterPro" id="IPR038732">
    <property type="entry name" value="HpyO/CreE_NAD-binding"/>
</dbReference>
<reference evidence="2 5" key="2">
    <citation type="submission" date="2019-09" db="EMBL/GenBank/DDBJ databases">
        <title>Draft genome sequences of 48 bacterial type strains from the CCUG.</title>
        <authorList>
            <person name="Tunovic T."/>
            <person name="Pineiro-Iglesias B."/>
            <person name="Unosson C."/>
            <person name="Inganas E."/>
            <person name="Ohlen M."/>
            <person name="Cardew S."/>
            <person name="Jensie-Markopoulos S."/>
            <person name="Salva-Serra F."/>
            <person name="Jaen-Luchoro D."/>
            <person name="Karlsson R."/>
            <person name="Svensson-Stadler L."/>
            <person name="Chun J."/>
            <person name="Moore E."/>
        </authorList>
    </citation>
    <scope>NUCLEOTIDE SEQUENCE [LARGE SCALE GENOMIC DNA]</scope>
    <source>
        <strain evidence="2 5">CCUG 65686</strain>
    </source>
</reference>
<dbReference type="Proteomes" id="UP000473470">
    <property type="component" value="Unassembled WGS sequence"/>
</dbReference>
<reference evidence="3 4" key="1">
    <citation type="submission" date="2018-08" db="EMBL/GenBank/DDBJ databases">
        <title>Comparative analysis of Burkholderia isolates from Puerto Rico.</title>
        <authorList>
            <person name="Hall C."/>
            <person name="Sahl J."/>
            <person name="Wagner D."/>
        </authorList>
    </citation>
    <scope>NUCLEOTIDE SEQUENCE [LARGE SCALE GENOMIC DNA]</scope>
    <source>
        <strain evidence="3 4">Bp8966</strain>
    </source>
</reference>
<evidence type="ECO:0000313" key="4">
    <source>
        <dbReference type="Proteomes" id="UP000281098"/>
    </source>
</evidence>
<dbReference type="PANTHER" id="PTHR40254:SF1">
    <property type="entry name" value="BLR0577 PROTEIN"/>
    <property type="match status" value="1"/>
</dbReference>